<sequence>MPLAHVAVIVSNLHQASYFYLSALQPLGYCIVEQRNHEIAMGIHEPEFWLIEQSPGLVPRTYHPTTTHIAVSSPSRTIVRTFYAAALSCHGTPYAAPAYRNHDADFNAAIIDLDGNTLEVVHQLPVPGHDAEQPSTAGTVVGSETGSRVLNWRNSVAESVSDRDAGTVVSRRTSRPAPSVSVSKRSSPASVAASKVSSPASVTAAPAPAATEGEPPANRSLTGDVLDLVTTAFNATSIAPKTIAGTLLGAAAGAAVAYAMVRSEEDSAQKEAIFEAKMEAQQQRTAELRQKAGRVLARAATVATVPTTGRGGDAGSRAGTGFVVGEVDAEADGQRAAWREPIRMIEAPPMRVEGVESYFPQGRSGWDEGRSTASSRLTARRVNSMPVDPMAYQYPPIAALPPPPSNPRAAWASTVAPTHKSHRKDSVVGPPSYMYPPPVENGAEPVLSLPPPAPSHNSSKQPSREPQASSSSSTSRKGKSQSKAASSHHRREKEEPLASDNDTVAPSDSISMVGSSHSRHSKHSKTSATSKHSKHSKHSKASKRSSHSRHSKRESSASREEDERSVSTVKPVRRSASEQGREREARASRKGSVVTLPEGRAKEEKKKARRSVVSFVDGARLW</sequence>
<dbReference type="AlphaFoldDB" id="A0A6G1FRW8"/>
<gene>
    <name evidence="3 5" type="ORF">P152DRAFT_517497</name>
</gene>
<dbReference type="Proteomes" id="UP000504638">
    <property type="component" value="Unplaced"/>
</dbReference>
<dbReference type="InterPro" id="IPR029068">
    <property type="entry name" value="Glyas_Bleomycin-R_OHBP_Dase"/>
</dbReference>
<organism evidence="3">
    <name type="scientific">Eremomyces bilateralis CBS 781.70</name>
    <dbReference type="NCBI Taxonomy" id="1392243"/>
    <lineage>
        <taxon>Eukaryota</taxon>
        <taxon>Fungi</taxon>
        <taxon>Dikarya</taxon>
        <taxon>Ascomycota</taxon>
        <taxon>Pezizomycotina</taxon>
        <taxon>Dothideomycetes</taxon>
        <taxon>Dothideomycetes incertae sedis</taxon>
        <taxon>Eremomycetales</taxon>
        <taxon>Eremomycetaceae</taxon>
        <taxon>Eremomyces</taxon>
    </lineage>
</organism>
<dbReference type="GeneID" id="54423582"/>
<feature type="region of interest" description="Disordered" evidence="1">
    <location>
        <begin position="398"/>
        <end position="622"/>
    </location>
</feature>
<evidence type="ECO:0000313" key="5">
    <source>
        <dbReference type="RefSeq" id="XP_033530109.1"/>
    </source>
</evidence>
<evidence type="ECO:0000256" key="1">
    <source>
        <dbReference type="SAM" id="MobiDB-lite"/>
    </source>
</evidence>
<feature type="compositionally biased region" description="Low complexity" evidence="1">
    <location>
        <begin position="175"/>
        <end position="211"/>
    </location>
</feature>
<feature type="compositionally biased region" description="Polar residues" evidence="1">
    <location>
        <begin position="455"/>
        <end position="468"/>
    </location>
</feature>
<feature type="compositionally biased region" description="Polar residues" evidence="1">
    <location>
        <begin position="133"/>
        <end position="145"/>
    </location>
</feature>
<feature type="compositionally biased region" description="Polar residues" evidence="1">
    <location>
        <begin position="500"/>
        <end position="514"/>
    </location>
</feature>
<feature type="compositionally biased region" description="Basic and acidic residues" evidence="1">
    <location>
        <begin position="553"/>
        <end position="565"/>
    </location>
</feature>
<evidence type="ECO:0000313" key="4">
    <source>
        <dbReference type="Proteomes" id="UP000504638"/>
    </source>
</evidence>
<feature type="compositionally biased region" description="Basic residues" evidence="1">
    <location>
        <begin position="517"/>
        <end position="552"/>
    </location>
</feature>
<accession>A0A6G1FRW8</accession>
<reference evidence="5" key="2">
    <citation type="submission" date="2020-04" db="EMBL/GenBank/DDBJ databases">
        <authorList>
            <consortium name="NCBI Genome Project"/>
        </authorList>
    </citation>
    <scope>NUCLEOTIDE SEQUENCE</scope>
    <source>
        <strain evidence="5">CBS 781.70</strain>
    </source>
</reference>
<dbReference type="PANTHER" id="PTHR35006">
    <property type="entry name" value="GLYOXALASE FAMILY PROTEIN (AFU_ORTHOLOGUE AFUA_5G14830)"/>
    <property type="match status" value="1"/>
</dbReference>
<dbReference type="SUPFAM" id="SSF54593">
    <property type="entry name" value="Glyoxalase/Bleomycin resistance protein/Dihydroxybiphenyl dioxygenase"/>
    <property type="match status" value="1"/>
</dbReference>
<reference evidence="3 5" key="1">
    <citation type="submission" date="2020-01" db="EMBL/GenBank/DDBJ databases">
        <authorList>
            <consortium name="DOE Joint Genome Institute"/>
            <person name="Haridas S."/>
            <person name="Albert R."/>
            <person name="Binder M."/>
            <person name="Bloem J."/>
            <person name="Labutti K."/>
            <person name="Salamov A."/>
            <person name="Andreopoulos B."/>
            <person name="Baker S.E."/>
            <person name="Barry K."/>
            <person name="Bills G."/>
            <person name="Bluhm B.H."/>
            <person name="Cannon C."/>
            <person name="Castanera R."/>
            <person name="Culley D.E."/>
            <person name="Daum C."/>
            <person name="Ezra D."/>
            <person name="Gonzalez J.B."/>
            <person name="Henrissat B."/>
            <person name="Kuo A."/>
            <person name="Liang C."/>
            <person name="Lipzen A."/>
            <person name="Lutzoni F."/>
            <person name="Magnuson J."/>
            <person name="Mondo S."/>
            <person name="Nolan M."/>
            <person name="Ohm R."/>
            <person name="Pangilinan J."/>
            <person name="Park H.-J."/>
            <person name="Ramirez L."/>
            <person name="Alfaro M."/>
            <person name="Sun H."/>
            <person name="Tritt A."/>
            <person name="Yoshinaga Y."/>
            <person name="Zwiers L.-H."/>
            <person name="Turgeon B.G."/>
            <person name="Goodwin S.B."/>
            <person name="Spatafora J.W."/>
            <person name="Crous P.W."/>
            <person name="Grigoriev I.V."/>
        </authorList>
    </citation>
    <scope>NUCLEOTIDE SEQUENCE</scope>
    <source>
        <strain evidence="3 5">CBS 781.70</strain>
    </source>
</reference>
<feature type="region of interest" description="Disordered" evidence="1">
    <location>
        <begin position="126"/>
        <end position="145"/>
    </location>
</feature>
<feature type="domain" description="VOC" evidence="2">
    <location>
        <begin position="2"/>
        <end position="123"/>
    </location>
</feature>
<dbReference type="PANTHER" id="PTHR35006:SF3">
    <property type="entry name" value="GLYOXALASE FAMILY PROTEIN (AFU_ORTHOLOGUE AFUA_3G06020)"/>
    <property type="match status" value="1"/>
</dbReference>
<dbReference type="RefSeq" id="XP_033530109.1">
    <property type="nucleotide sequence ID" value="XM_033683012.1"/>
</dbReference>
<dbReference type="Gene3D" id="3.10.180.10">
    <property type="entry name" value="2,3-Dihydroxybiphenyl 1,2-Dioxygenase, domain 1"/>
    <property type="match status" value="1"/>
</dbReference>
<feature type="compositionally biased region" description="Basic and acidic residues" evidence="1">
    <location>
        <begin position="575"/>
        <end position="587"/>
    </location>
</feature>
<dbReference type="InterPro" id="IPR037523">
    <property type="entry name" value="VOC_core"/>
</dbReference>
<evidence type="ECO:0000313" key="3">
    <source>
        <dbReference type="EMBL" id="KAF1808478.1"/>
    </source>
</evidence>
<name>A0A6G1FRW8_9PEZI</name>
<evidence type="ECO:0000259" key="2">
    <source>
        <dbReference type="PROSITE" id="PS51819"/>
    </source>
</evidence>
<dbReference type="EMBL" id="ML975183">
    <property type="protein sequence ID" value="KAF1808478.1"/>
    <property type="molecule type" value="Genomic_DNA"/>
</dbReference>
<feature type="compositionally biased region" description="Basic residues" evidence="1">
    <location>
        <begin position="476"/>
        <end position="491"/>
    </location>
</feature>
<keyword evidence="4" id="KW-1185">Reference proteome</keyword>
<reference evidence="5" key="3">
    <citation type="submission" date="2025-04" db="UniProtKB">
        <authorList>
            <consortium name="RefSeq"/>
        </authorList>
    </citation>
    <scope>IDENTIFICATION</scope>
    <source>
        <strain evidence="5">CBS 781.70</strain>
    </source>
</reference>
<feature type="region of interest" description="Disordered" evidence="1">
    <location>
        <begin position="161"/>
        <end position="221"/>
    </location>
</feature>
<protein>
    <recommendedName>
        <fullName evidence="2">VOC domain-containing protein</fullName>
    </recommendedName>
</protein>
<proteinExistence type="predicted"/>
<dbReference type="OrthoDB" id="10249419at2759"/>
<dbReference type="PROSITE" id="PS51819">
    <property type="entry name" value="VOC"/>
    <property type="match status" value="1"/>
</dbReference>